<protein>
    <submittedName>
        <fullName evidence="1">Uncharacterized protein</fullName>
    </submittedName>
</protein>
<reference evidence="1" key="2">
    <citation type="journal article" date="2015" name="Fish Shellfish Immunol.">
        <title>Early steps in the European eel (Anguilla anguilla)-Vibrio vulnificus interaction in the gills: Role of the RtxA13 toxin.</title>
        <authorList>
            <person name="Callol A."/>
            <person name="Pajuelo D."/>
            <person name="Ebbesson L."/>
            <person name="Teles M."/>
            <person name="MacKenzie S."/>
            <person name="Amaro C."/>
        </authorList>
    </citation>
    <scope>NUCLEOTIDE SEQUENCE</scope>
</reference>
<proteinExistence type="predicted"/>
<dbReference type="EMBL" id="GBXM01035330">
    <property type="protein sequence ID" value="JAH73247.1"/>
    <property type="molecule type" value="Transcribed_RNA"/>
</dbReference>
<dbReference type="AlphaFoldDB" id="A0A0E9V5E8"/>
<organism evidence="1">
    <name type="scientific">Anguilla anguilla</name>
    <name type="common">European freshwater eel</name>
    <name type="synonym">Muraena anguilla</name>
    <dbReference type="NCBI Taxonomy" id="7936"/>
    <lineage>
        <taxon>Eukaryota</taxon>
        <taxon>Metazoa</taxon>
        <taxon>Chordata</taxon>
        <taxon>Craniata</taxon>
        <taxon>Vertebrata</taxon>
        <taxon>Euteleostomi</taxon>
        <taxon>Actinopterygii</taxon>
        <taxon>Neopterygii</taxon>
        <taxon>Teleostei</taxon>
        <taxon>Anguilliformes</taxon>
        <taxon>Anguillidae</taxon>
        <taxon>Anguilla</taxon>
    </lineage>
</organism>
<evidence type="ECO:0000313" key="1">
    <source>
        <dbReference type="EMBL" id="JAH73247.1"/>
    </source>
</evidence>
<accession>A0A0E9V5E8</accession>
<reference evidence="1" key="1">
    <citation type="submission" date="2014-11" db="EMBL/GenBank/DDBJ databases">
        <authorList>
            <person name="Amaro Gonzalez C."/>
        </authorList>
    </citation>
    <scope>NUCLEOTIDE SEQUENCE</scope>
</reference>
<sequence length="19" mass="2270">MSNTIKFLTSLLKTWNCRL</sequence>
<name>A0A0E9V5E8_ANGAN</name>